<gene>
    <name evidence="3" type="ORF">R3I93_017338</name>
</gene>
<dbReference type="InterPro" id="IPR013106">
    <property type="entry name" value="Ig_V-set"/>
</dbReference>
<dbReference type="InterPro" id="IPR036179">
    <property type="entry name" value="Ig-like_dom_sf"/>
</dbReference>
<dbReference type="Gene3D" id="2.60.40.10">
    <property type="entry name" value="Immunoglobulins"/>
    <property type="match status" value="1"/>
</dbReference>
<keyword evidence="1" id="KW-0812">Transmembrane</keyword>
<proteinExistence type="predicted"/>
<feature type="domain" description="Immunoglobulin" evidence="2">
    <location>
        <begin position="67"/>
        <end position="165"/>
    </location>
</feature>
<dbReference type="SUPFAM" id="SSF48726">
    <property type="entry name" value="Immunoglobulin"/>
    <property type="match status" value="1"/>
</dbReference>
<dbReference type="Proteomes" id="UP001364617">
    <property type="component" value="Unassembled WGS sequence"/>
</dbReference>
<keyword evidence="4" id="KW-1185">Reference proteome</keyword>
<dbReference type="Pfam" id="PF07686">
    <property type="entry name" value="V-set"/>
    <property type="match status" value="1"/>
</dbReference>
<name>A0AAN9CNC8_9TELE</name>
<organism evidence="3 4">
    <name type="scientific">Phoxinus phoxinus</name>
    <name type="common">Eurasian minnow</name>
    <dbReference type="NCBI Taxonomy" id="58324"/>
    <lineage>
        <taxon>Eukaryota</taxon>
        <taxon>Metazoa</taxon>
        <taxon>Chordata</taxon>
        <taxon>Craniata</taxon>
        <taxon>Vertebrata</taxon>
        <taxon>Euteleostomi</taxon>
        <taxon>Actinopterygii</taxon>
        <taxon>Neopterygii</taxon>
        <taxon>Teleostei</taxon>
        <taxon>Ostariophysi</taxon>
        <taxon>Cypriniformes</taxon>
        <taxon>Leuciscidae</taxon>
        <taxon>Phoxininae</taxon>
        <taxon>Phoxinus</taxon>
    </lineage>
</organism>
<keyword evidence="1" id="KW-1133">Transmembrane helix</keyword>
<evidence type="ECO:0000313" key="3">
    <source>
        <dbReference type="EMBL" id="KAK7137229.1"/>
    </source>
</evidence>
<keyword evidence="1" id="KW-0472">Membrane</keyword>
<dbReference type="SMART" id="SM00409">
    <property type="entry name" value="IG"/>
    <property type="match status" value="1"/>
</dbReference>
<accession>A0AAN9CNC8</accession>
<dbReference type="AlphaFoldDB" id="A0AAN9CNC8"/>
<evidence type="ECO:0000256" key="1">
    <source>
        <dbReference type="SAM" id="Phobius"/>
    </source>
</evidence>
<comment type="caution">
    <text evidence="3">The sequence shown here is derived from an EMBL/GenBank/DDBJ whole genome shotgun (WGS) entry which is preliminary data.</text>
</comment>
<dbReference type="EMBL" id="JAYKXH010000018">
    <property type="protein sequence ID" value="KAK7137229.1"/>
    <property type="molecule type" value="Genomic_DNA"/>
</dbReference>
<dbReference type="InterPro" id="IPR013783">
    <property type="entry name" value="Ig-like_fold"/>
</dbReference>
<feature type="transmembrane region" description="Helical" evidence="1">
    <location>
        <begin position="195"/>
        <end position="220"/>
    </location>
</feature>
<reference evidence="3 4" key="1">
    <citation type="submission" date="2024-02" db="EMBL/GenBank/DDBJ databases">
        <title>Chromosome-level genome assembly of the Eurasian Minnow (Phoxinus phoxinus).</title>
        <authorList>
            <person name="Oriowo T.O."/>
            <person name="Martin S."/>
            <person name="Stange M."/>
            <person name="Chrysostomakis Y."/>
            <person name="Brown T."/>
            <person name="Winkler S."/>
            <person name="Kukowka S."/>
            <person name="Myers E.W."/>
            <person name="Bohne A."/>
        </authorList>
    </citation>
    <scope>NUCLEOTIDE SEQUENCE [LARGE SCALE GENOMIC DNA]</scope>
    <source>
        <strain evidence="3">ZFMK-TIS-60720</strain>
        <tissue evidence="3">Whole Organism</tissue>
    </source>
</reference>
<evidence type="ECO:0000259" key="2">
    <source>
        <dbReference type="SMART" id="SM00409"/>
    </source>
</evidence>
<protein>
    <recommendedName>
        <fullName evidence="2">Immunoglobulin domain-containing protein</fullName>
    </recommendedName>
</protein>
<dbReference type="InterPro" id="IPR003599">
    <property type="entry name" value="Ig_sub"/>
</dbReference>
<sequence>MLNVVSVSVTSAHMKSPSVGFKARQVQFHLKAFVKATIFHQVMHFSCGNDAKIIQHLICLLVWCQAVEAELTQLGQNVTINCDLGEKEIYWMVLKPPNRPVMILRLFSTSSTPFYYNVGFRPKYSVYHKCCLFIQNVTVDELGIYYCMTTEAPPRFSDGIKLHVIEPTQLTECQNNTVEQNHTVVNYTEQIQRPWSIIILISGLMHGVLVIVVIGSVCCYSGKNVKHQEADLQRTHFMSLEQLQETKTECTEVVFSSICEDFEQNRCFSATDQIINRHNCT</sequence>
<evidence type="ECO:0000313" key="4">
    <source>
        <dbReference type="Proteomes" id="UP001364617"/>
    </source>
</evidence>